<reference evidence="9" key="1">
    <citation type="submission" date="2012-06" db="EMBL/GenBank/DDBJ databases">
        <title>The complete genome of Flexibacter litoralis DSM 6794.</title>
        <authorList>
            <person name="Lucas S."/>
            <person name="Copeland A."/>
            <person name="Lapidus A."/>
            <person name="Glavina del Rio T."/>
            <person name="Dalin E."/>
            <person name="Tice H."/>
            <person name="Bruce D."/>
            <person name="Goodwin L."/>
            <person name="Pitluck S."/>
            <person name="Peters L."/>
            <person name="Ovchinnikova G."/>
            <person name="Lu M."/>
            <person name="Kyrpides N."/>
            <person name="Mavromatis K."/>
            <person name="Ivanova N."/>
            <person name="Brettin T."/>
            <person name="Detter J.C."/>
            <person name="Han C."/>
            <person name="Larimer F."/>
            <person name="Land M."/>
            <person name="Hauser L."/>
            <person name="Markowitz V."/>
            <person name="Cheng J.-F."/>
            <person name="Hugenholtz P."/>
            <person name="Woyke T."/>
            <person name="Wu D."/>
            <person name="Spring S."/>
            <person name="Lang E."/>
            <person name="Kopitz M."/>
            <person name="Brambilla E."/>
            <person name="Klenk H.-P."/>
            <person name="Eisen J.A."/>
        </authorList>
    </citation>
    <scope>NUCLEOTIDE SEQUENCE [LARGE SCALE GENOMIC DNA]</scope>
    <source>
        <strain evidence="9">ATCC 23117 / DSM 6794 / NBRC 15988 / NCIMB 1366 / Sio-4</strain>
    </source>
</reference>
<dbReference type="OrthoDB" id="991598at2"/>
<dbReference type="AlphaFoldDB" id="I4AN99"/>
<dbReference type="Proteomes" id="UP000006054">
    <property type="component" value="Chromosome"/>
</dbReference>
<evidence type="ECO:0000313" key="9">
    <source>
        <dbReference type="Proteomes" id="UP000006054"/>
    </source>
</evidence>
<dbReference type="GO" id="GO:0005886">
    <property type="term" value="C:plasma membrane"/>
    <property type="evidence" value="ECO:0007669"/>
    <property type="project" value="UniProtKB-SubCell"/>
</dbReference>
<dbReference type="RefSeq" id="WP_014798865.1">
    <property type="nucleotide sequence ID" value="NC_018018.1"/>
</dbReference>
<feature type="transmembrane region" description="Helical" evidence="6">
    <location>
        <begin position="92"/>
        <end position="112"/>
    </location>
</feature>
<feature type="domain" description="Cardiolipin synthase N-terminal" evidence="7">
    <location>
        <begin position="72"/>
        <end position="113"/>
    </location>
</feature>
<evidence type="ECO:0000256" key="6">
    <source>
        <dbReference type="SAM" id="Phobius"/>
    </source>
</evidence>
<comment type="subcellular location">
    <subcellularLocation>
        <location evidence="1">Cell membrane</location>
        <topology evidence="1">Multi-pass membrane protein</topology>
    </subcellularLocation>
</comment>
<keyword evidence="9" id="KW-1185">Reference proteome</keyword>
<organism evidence="8 9">
    <name type="scientific">Bernardetia litoralis (strain ATCC 23117 / DSM 6794 / NBRC 15988 / NCIMB 1366 / Fx l1 / Sio-4)</name>
    <name type="common">Flexibacter litoralis</name>
    <dbReference type="NCBI Taxonomy" id="880071"/>
    <lineage>
        <taxon>Bacteria</taxon>
        <taxon>Pseudomonadati</taxon>
        <taxon>Bacteroidota</taxon>
        <taxon>Cytophagia</taxon>
        <taxon>Cytophagales</taxon>
        <taxon>Bernardetiaceae</taxon>
        <taxon>Bernardetia</taxon>
    </lineage>
</organism>
<keyword evidence="5 6" id="KW-0472">Membrane</keyword>
<gene>
    <name evidence="8" type="ordered locus">Fleli_3094</name>
</gene>
<dbReference type="STRING" id="880071.Fleli_3094"/>
<dbReference type="KEGG" id="fli:Fleli_3094"/>
<evidence type="ECO:0000259" key="7">
    <source>
        <dbReference type="Pfam" id="PF13396"/>
    </source>
</evidence>
<proteinExistence type="predicted"/>
<name>I4AN99_BERLS</name>
<evidence type="ECO:0000256" key="5">
    <source>
        <dbReference type="ARBA" id="ARBA00023136"/>
    </source>
</evidence>
<keyword evidence="2" id="KW-1003">Cell membrane</keyword>
<evidence type="ECO:0000256" key="2">
    <source>
        <dbReference type="ARBA" id="ARBA00022475"/>
    </source>
</evidence>
<dbReference type="EMBL" id="CP003345">
    <property type="protein sequence ID" value="AFM05434.1"/>
    <property type="molecule type" value="Genomic_DNA"/>
</dbReference>
<evidence type="ECO:0000256" key="3">
    <source>
        <dbReference type="ARBA" id="ARBA00022692"/>
    </source>
</evidence>
<evidence type="ECO:0000256" key="4">
    <source>
        <dbReference type="ARBA" id="ARBA00022989"/>
    </source>
</evidence>
<dbReference type="Pfam" id="PF13396">
    <property type="entry name" value="PLDc_N"/>
    <property type="match status" value="1"/>
</dbReference>
<keyword evidence="3 6" id="KW-0812">Transmembrane</keyword>
<dbReference type="HOGENOM" id="CLU_1991134_0_0_10"/>
<protein>
    <recommendedName>
        <fullName evidence="7">Cardiolipin synthase N-terminal domain-containing protein</fullName>
    </recommendedName>
</protein>
<keyword evidence="4 6" id="KW-1133">Transmembrane helix</keyword>
<evidence type="ECO:0000313" key="8">
    <source>
        <dbReference type="EMBL" id="AFM05434.1"/>
    </source>
</evidence>
<dbReference type="InterPro" id="IPR027379">
    <property type="entry name" value="CLS_N"/>
</dbReference>
<accession>I4AN99</accession>
<sequence length="135" mass="15398" precursor="true">MSKSKKVWLGIFTFSPLIVTILGIIAFIGTFMAVASTAGHQNPPDEFFGLFFGGFFTFFILILLASLADLGITIYYIIDIVKDESVEETEKIVWVLALFFGSFISTVVYYFVRILNKKIPERDGYTNESYRRSEY</sequence>
<evidence type="ECO:0000256" key="1">
    <source>
        <dbReference type="ARBA" id="ARBA00004651"/>
    </source>
</evidence>
<feature type="transmembrane region" description="Helical" evidence="6">
    <location>
        <begin position="47"/>
        <end position="77"/>
    </location>
</feature>
<feature type="transmembrane region" description="Helical" evidence="6">
    <location>
        <begin position="12"/>
        <end position="35"/>
    </location>
</feature>